<keyword evidence="3" id="KW-1185">Reference proteome</keyword>
<dbReference type="KEGG" id="clup:CLUP02_13721"/>
<protein>
    <submittedName>
        <fullName evidence="2">Uncharacterized protein</fullName>
    </submittedName>
</protein>
<evidence type="ECO:0000313" key="2">
    <source>
        <dbReference type="EMBL" id="UQC88198.1"/>
    </source>
</evidence>
<evidence type="ECO:0000256" key="1">
    <source>
        <dbReference type="SAM" id="MobiDB-lite"/>
    </source>
</evidence>
<gene>
    <name evidence="2" type="ORF">CLUP02_13721</name>
</gene>
<organism evidence="2 3">
    <name type="scientific">Colletotrichum lupini</name>
    <dbReference type="NCBI Taxonomy" id="145971"/>
    <lineage>
        <taxon>Eukaryota</taxon>
        <taxon>Fungi</taxon>
        <taxon>Dikarya</taxon>
        <taxon>Ascomycota</taxon>
        <taxon>Pezizomycotina</taxon>
        <taxon>Sordariomycetes</taxon>
        <taxon>Hypocreomycetidae</taxon>
        <taxon>Glomerellales</taxon>
        <taxon>Glomerellaceae</taxon>
        <taxon>Colletotrichum</taxon>
        <taxon>Colletotrichum acutatum species complex</taxon>
    </lineage>
</organism>
<evidence type="ECO:0000313" key="3">
    <source>
        <dbReference type="Proteomes" id="UP000830671"/>
    </source>
</evidence>
<dbReference type="GeneID" id="73347668"/>
<sequence length="585" mass="66570">MILVAVAHVNPGFWSSQASKTRIAPVPTGLLDPTAKLRSAKRVCQAEETIMPSITSAMHYIRNEPARSPPNGRRSGRQMAIRLLGTNQKCRIEPPAGYNLSLAEESQHPYKQNSKQANRAIQQRHGDNRSPCSPLFHHFCFGFLSLQASFQSIGSKVGEDNIALVPGRNPNRCAPASFGCSKQTRCRVEWLAIWQSTWRRTFPRKRERGWKIAPAFQVSRLPMTALRHPPRDPLSKRLMLAVPPRHEDVGCTFRATLAVTLVSRRRRLSRVSVYVKPHTPRAQRGTSPTRDTFTTLEDTTNMRNIVREVSRLEYSCLRDGRGRLKPWSAELAWRCARPVWRPAAVPSQIPRGDDRLDEKFKWAKQTSQLVGNSVPIWPSPTKSMLKLASPQCCLKLGHDSDRNGLTLWGQHRFEIVGWNLKRFEKASFDEVDFGGFWRCGVVGRKKASRQLARTVEFQRSADLATFPSKYNHSFQFDTLPHKPQFVLLFIFQAALRSRGIIGYSLIEHIQRCEMIKPDRQLTQDTFVQSDYTLQQVPEVEVQHYSSNAPTICMLNLSRAGYVFQFNINNLLDGPNSMKNLDFSPA</sequence>
<feature type="compositionally biased region" description="Polar residues" evidence="1">
    <location>
        <begin position="109"/>
        <end position="121"/>
    </location>
</feature>
<accession>A0A9Q8T300</accession>
<name>A0A9Q8T300_9PEZI</name>
<feature type="region of interest" description="Disordered" evidence="1">
    <location>
        <begin position="105"/>
        <end position="128"/>
    </location>
</feature>
<dbReference type="EMBL" id="CP019479">
    <property type="protein sequence ID" value="UQC88198.1"/>
    <property type="molecule type" value="Genomic_DNA"/>
</dbReference>
<dbReference type="RefSeq" id="XP_049149804.1">
    <property type="nucleotide sequence ID" value="XM_049292658.1"/>
</dbReference>
<dbReference type="Proteomes" id="UP000830671">
    <property type="component" value="Chromosome 7"/>
</dbReference>
<proteinExistence type="predicted"/>
<reference evidence="2" key="1">
    <citation type="journal article" date="2021" name="Mol. Plant Microbe Interact.">
        <title>Complete Genome Sequence of the Plant-Pathogenic Fungus Colletotrichum lupini.</title>
        <authorList>
            <person name="Baroncelli R."/>
            <person name="Pensec F."/>
            <person name="Da Lio D."/>
            <person name="Boufleur T."/>
            <person name="Vicente I."/>
            <person name="Sarrocco S."/>
            <person name="Picot A."/>
            <person name="Baraldi E."/>
            <person name="Sukno S."/>
            <person name="Thon M."/>
            <person name="Le Floch G."/>
        </authorList>
    </citation>
    <scope>NUCLEOTIDE SEQUENCE</scope>
    <source>
        <strain evidence="2">IMI 504893</strain>
    </source>
</reference>
<dbReference type="AlphaFoldDB" id="A0A9Q8T300"/>